<comment type="caution">
    <text evidence="2">The sequence shown here is derived from an EMBL/GenBank/DDBJ whole genome shotgun (WGS) entry which is preliminary data.</text>
</comment>
<evidence type="ECO:0000313" key="2">
    <source>
        <dbReference type="EMBL" id="KAK9047254.1"/>
    </source>
</evidence>
<feature type="transmembrane region" description="Helical" evidence="1">
    <location>
        <begin position="76"/>
        <end position="94"/>
    </location>
</feature>
<feature type="transmembrane region" description="Helical" evidence="1">
    <location>
        <begin position="36"/>
        <end position="55"/>
    </location>
</feature>
<keyword evidence="1" id="KW-0812">Transmembrane</keyword>
<keyword evidence="1" id="KW-1133">Transmembrane helix</keyword>
<dbReference type="Proteomes" id="UP001396334">
    <property type="component" value="Unassembled WGS sequence"/>
</dbReference>
<reference evidence="2 3" key="1">
    <citation type="journal article" date="2024" name="G3 (Bethesda)">
        <title>Genome assembly of Hibiscus sabdariffa L. provides insights into metabolisms of medicinal natural products.</title>
        <authorList>
            <person name="Kim T."/>
        </authorList>
    </citation>
    <scope>NUCLEOTIDE SEQUENCE [LARGE SCALE GENOMIC DNA]</scope>
    <source>
        <strain evidence="2">TK-2024</strain>
        <tissue evidence="2">Old leaves</tissue>
    </source>
</reference>
<protein>
    <submittedName>
        <fullName evidence="2">Uncharacterized protein</fullName>
    </submittedName>
</protein>
<name>A0ABR2UCU1_9ROSI</name>
<gene>
    <name evidence="2" type="ORF">V6N11_053103</name>
</gene>
<dbReference type="EMBL" id="JBBPBN010000001">
    <property type="protein sequence ID" value="KAK9047254.1"/>
    <property type="molecule type" value="Genomic_DNA"/>
</dbReference>
<sequence length="96" mass="10828">MAEAQQQFWWRTAWFLGALVPTIISSGLSMELTVRVSSIITGAASLLFLLGNGCYKKESPQRNFRSGMTNWRSLSRLVPVWMAFLIYCLVEAAHKS</sequence>
<proteinExistence type="predicted"/>
<evidence type="ECO:0000313" key="3">
    <source>
        <dbReference type="Proteomes" id="UP001396334"/>
    </source>
</evidence>
<organism evidence="2 3">
    <name type="scientific">Hibiscus sabdariffa</name>
    <name type="common">roselle</name>
    <dbReference type="NCBI Taxonomy" id="183260"/>
    <lineage>
        <taxon>Eukaryota</taxon>
        <taxon>Viridiplantae</taxon>
        <taxon>Streptophyta</taxon>
        <taxon>Embryophyta</taxon>
        <taxon>Tracheophyta</taxon>
        <taxon>Spermatophyta</taxon>
        <taxon>Magnoliopsida</taxon>
        <taxon>eudicotyledons</taxon>
        <taxon>Gunneridae</taxon>
        <taxon>Pentapetalae</taxon>
        <taxon>rosids</taxon>
        <taxon>malvids</taxon>
        <taxon>Malvales</taxon>
        <taxon>Malvaceae</taxon>
        <taxon>Malvoideae</taxon>
        <taxon>Hibiscus</taxon>
    </lineage>
</organism>
<keyword evidence="1" id="KW-0472">Membrane</keyword>
<keyword evidence="3" id="KW-1185">Reference proteome</keyword>
<dbReference type="InterPro" id="IPR036259">
    <property type="entry name" value="MFS_trans_sf"/>
</dbReference>
<accession>A0ABR2UCU1</accession>
<feature type="transmembrane region" description="Helical" evidence="1">
    <location>
        <begin position="12"/>
        <end position="30"/>
    </location>
</feature>
<dbReference type="SUPFAM" id="SSF103473">
    <property type="entry name" value="MFS general substrate transporter"/>
    <property type="match status" value="1"/>
</dbReference>
<evidence type="ECO:0000256" key="1">
    <source>
        <dbReference type="SAM" id="Phobius"/>
    </source>
</evidence>